<evidence type="ECO:0000313" key="3">
    <source>
        <dbReference type="Proteomes" id="UP000244912"/>
    </source>
</evidence>
<evidence type="ECO:0000313" key="2">
    <source>
        <dbReference type="EMBL" id="SPJ24929.1"/>
    </source>
</evidence>
<accession>A0A2R8BXQ7</accession>
<feature type="chain" id="PRO_5015354668" description="DUF4136 domain-containing protein" evidence="1">
    <location>
        <begin position="19"/>
        <end position="212"/>
    </location>
</feature>
<evidence type="ECO:0000256" key="1">
    <source>
        <dbReference type="SAM" id="SignalP"/>
    </source>
</evidence>
<dbReference type="AlphaFoldDB" id="A0A2R8BXQ7"/>
<reference evidence="2 3" key="1">
    <citation type="submission" date="2018-03" db="EMBL/GenBank/DDBJ databases">
        <authorList>
            <person name="Keele B.F."/>
        </authorList>
    </citation>
    <scope>NUCLEOTIDE SEQUENCE [LARGE SCALE GENOMIC DNA]</scope>
    <source>
        <strain evidence="2 3">CECT 8504</strain>
    </source>
</reference>
<dbReference type="EMBL" id="ONZF01000006">
    <property type="protein sequence ID" value="SPJ24929.1"/>
    <property type="molecule type" value="Genomic_DNA"/>
</dbReference>
<proteinExistence type="predicted"/>
<gene>
    <name evidence="2" type="ORF">PAA8504_02771</name>
</gene>
<name>A0A2R8BXQ7_9RHOB</name>
<dbReference type="OrthoDB" id="7834608at2"/>
<organism evidence="2 3">
    <name type="scientific">Palleronia abyssalis</name>
    <dbReference type="NCBI Taxonomy" id="1501240"/>
    <lineage>
        <taxon>Bacteria</taxon>
        <taxon>Pseudomonadati</taxon>
        <taxon>Pseudomonadota</taxon>
        <taxon>Alphaproteobacteria</taxon>
        <taxon>Rhodobacterales</taxon>
        <taxon>Roseobacteraceae</taxon>
        <taxon>Palleronia</taxon>
    </lineage>
</organism>
<dbReference type="RefSeq" id="WP_108894742.1">
    <property type="nucleotide sequence ID" value="NZ_ONZF01000006.1"/>
</dbReference>
<keyword evidence="1" id="KW-0732">Signal</keyword>
<sequence length="212" mass="22612">MIHRFLALGLLFVLSACVAPEVPEGPGTLGDFRLGYNIVQAKTVKQGPFSRQVSDEQLTGALTDEIERRLGRYDGDGLYHLGVAIGGFVLAQPGIPLIYTPKSVLILEVNLYDNATQARLNPEPKQITAFEGINNAAPIIGSGIARGAEEQLDNLVTSAAFQIEQWLKANPDWFTPKPGQPRVQIDRATLNARSAAAIVAGGNTTPGAVPAN</sequence>
<keyword evidence="3" id="KW-1185">Reference proteome</keyword>
<evidence type="ECO:0008006" key="4">
    <source>
        <dbReference type="Google" id="ProtNLM"/>
    </source>
</evidence>
<feature type="signal peptide" evidence="1">
    <location>
        <begin position="1"/>
        <end position="18"/>
    </location>
</feature>
<dbReference type="PROSITE" id="PS51257">
    <property type="entry name" value="PROKAR_LIPOPROTEIN"/>
    <property type="match status" value="1"/>
</dbReference>
<protein>
    <recommendedName>
        <fullName evidence="4">DUF4136 domain-containing protein</fullName>
    </recommendedName>
</protein>
<dbReference type="Proteomes" id="UP000244912">
    <property type="component" value="Unassembled WGS sequence"/>
</dbReference>